<name>A0AAN7XY70_ELEMC</name>
<organism evidence="2 3">
    <name type="scientific">Eleginops maclovinus</name>
    <name type="common">Patagonian blennie</name>
    <name type="synonym">Eleginus maclovinus</name>
    <dbReference type="NCBI Taxonomy" id="56733"/>
    <lineage>
        <taxon>Eukaryota</taxon>
        <taxon>Metazoa</taxon>
        <taxon>Chordata</taxon>
        <taxon>Craniata</taxon>
        <taxon>Vertebrata</taxon>
        <taxon>Euteleostomi</taxon>
        <taxon>Actinopterygii</taxon>
        <taxon>Neopterygii</taxon>
        <taxon>Teleostei</taxon>
        <taxon>Neoteleostei</taxon>
        <taxon>Acanthomorphata</taxon>
        <taxon>Eupercaria</taxon>
        <taxon>Perciformes</taxon>
        <taxon>Notothenioidei</taxon>
        <taxon>Eleginopidae</taxon>
        <taxon>Eleginops</taxon>
    </lineage>
</organism>
<comment type="caution">
    <text evidence="2">The sequence shown here is derived from an EMBL/GenBank/DDBJ whole genome shotgun (WGS) entry which is preliminary data.</text>
</comment>
<dbReference type="EMBL" id="JAUZQC010000007">
    <property type="protein sequence ID" value="KAK5869070.1"/>
    <property type="molecule type" value="Genomic_DNA"/>
</dbReference>
<evidence type="ECO:0000256" key="1">
    <source>
        <dbReference type="SAM" id="MobiDB-lite"/>
    </source>
</evidence>
<sequence length="102" mass="10388">MGPSSAGQSMRPGGGKVPGLGGGPFQCQALSVSACCSSRCFHPLHNPGHPLLQSPQAHQRLIFHAGGPAEEERSQGQVGGRGGKGRPVSQHLSLGRVLGSSQ</sequence>
<evidence type="ECO:0000313" key="2">
    <source>
        <dbReference type="EMBL" id="KAK5869070.1"/>
    </source>
</evidence>
<evidence type="ECO:0000313" key="3">
    <source>
        <dbReference type="Proteomes" id="UP001346869"/>
    </source>
</evidence>
<reference evidence="2 3" key="2">
    <citation type="journal article" date="2023" name="Mol. Biol. Evol.">
        <title>Genomics of Secondarily Temperate Adaptation in the Only Non-Antarctic Icefish.</title>
        <authorList>
            <person name="Rivera-Colon A.G."/>
            <person name="Rayamajhi N."/>
            <person name="Minhas B.F."/>
            <person name="Madrigal G."/>
            <person name="Bilyk K.T."/>
            <person name="Yoon V."/>
            <person name="Hune M."/>
            <person name="Gregory S."/>
            <person name="Cheng C.H.C."/>
            <person name="Catchen J.M."/>
        </authorList>
    </citation>
    <scope>NUCLEOTIDE SEQUENCE [LARGE SCALE GENOMIC DNA]</scope>
    <source>
        <strain evidence="2">JMC-PN-2008</strain>
    </source>
</reference>
<gene>
    <name evidence="2" type="ORF">PBY51_010030</name>
</gene>
<proteinExistence type="predicted"/>
<protein>
    <submittedName>
        <fullName evidence="2">Uncharacterized protein</fullName>
    </submittedName>
</protein>
<dbReference type="AlphaFoldDB" id="A0AAN7XY70"/>
<reference evidence="2 3" key="1">
    <citation type="journal article" date="2023" name="Genes (Basel)">
        <title>Chromosome-Level Genome Assembly and Circadian Gene Repertoire of the Patagonia Blennie Eleginops maclovinus-The Closest Ancestral Proxy of Antarctic Cryonotothenioids.</title>
        <authorList>
            <person name="Cheng C.C."/>
            <person name="Rivera-Colon A.G."/>
            <person name="Minhas B.F."/>
            <person name="Wilson L."/>
            <person name="Rayamajhi N."/>
            <person name="Vargas-Chacoff L."/>
            <person name="Catchen J.M."/>
        </authorList>
    </citation>
    <scope>NUCLEOTIDE SEQUENCE [LARGE SCALE GENOMIC DNA]</scope>
    <source>
        <strain evidence="2">JMC-PN-2008</strain>
    </source>
</reference>
<feature type="region of interest" description="Disordered" evidence="1">
    <location>
        <begin position="1"/>
        <end position="22"/>
    </location>
</feature>
<dbReference type="Proteomes" id="UP001346869">
    <property type="component" value="Unassembled WGS sequence"/>
</dbReference>
<feature type="compositionally biased region" description="Gly residues" evidence="1">
    <location>
        <begin position="12"/>
        <end position="22"/>
    </location>
</feature>
<keyword evidence="3" id="KW-1185">Reference proteome</keyword>
<accession>A0AAN7XY70</accession>
<feature type="region of interest" description="Disordered" evidence="1">
    <location>
        <begin position="66"/>
        <end position="102"/>
    </location>
</feature>